<feature type="compositionally biased region" description="Basic and acidic residues" evidence="1">
    <location>
        <begin position="31"/>
        <end position="48"/>
    </location>
</feature>
<evidence type="ECO:0000256" key="1">
    <source>
        <dbReference type="SAM" id="MobiDB-lite"/>
    </source>
</evidence>
<keyword evidence="3" id="KW-1185">Reference proteome</keyword>
<feature type="region of interest" description="Disordered" evidence="1">
    <location>
        <begin position="1"/>
        <end position="48"/>
    </location>
</feature>
<name>A0A6I3XR28_9BURK</name>
<comment type="caution">
    <text evidence="2">The sequence shown here is derived from an EMBL/GenBank/DDBJ whole genome shotgun (WGS) entry which is preliminary data.</text>
</comment>
<evidence type="ECO:0000313" key="3">
    <source>
        <dbReference type="Proteomes" id="UP000431684"/>
    </source>
</evidence>
<protein>
    <submittedName>
        <fullName evidence="2">Uncharacterized protein</fullName>
    </submittedName>
</protein>
<dbReference type="EMBL" id="WNWM01000002">
    <property type="protein sequence ID" value="MUI14988.1"/>
    <property type="molecule type" value="Genomic_DNA"/>
</dbReference>
<accession>A0A6I3XR28</accession>
<dbReference type="RefSeq" id="WP_155710731.1">
    <property type="nucleotide sequence ID" value="NZ_BMWU01000037.1"/>
</dbReference>
<proteinExistence type="predicted"/>
<gene>
    <name evidence="2" type="ORF">GJV26_21330</name>
</gene>
<reference evidence="2 3" key="1">
    <citation type="submission" date="2019-11" db="EMBL/GenBank/DDBJ databases">
        <title>Draft Genome Sequences of Six Type Strains of the Genus Massilia.</title>
        <authorList>
            <person name="Miess H."/>
            <person name="Frediansyah A."/>
            <person name="Goeker M."/>
            <person name="Gross H."/>
        </authorList>
    </citation>
    <scope>NUCLEOTIDE SEQUENCE [LARGE SCALE GENOMIC DNA]</scope>
    <source>
        <strain evidence="2 3">DSM 17513</strain>
    </source>
</reference>
<organism evidence="2 3">
    <name type="scientific">Pseudoduganella dura</name>
    <dbReference type="NCBI Taxonomy" id="321982"/>
    <lineage>
        <taxon>Bacteria</taxon>
        <taxon>Pseudomonadati</taxon>
        <taxon>Pseudomonadota</taxon>
        <taxon>Betaproteobacteria</taxon>
        <taxon>Burkholderiales</taxon>
        <taxon>Oxalobacteraceae</taxon>
        <taxon>Telluria group</taxon>
        <taxon>Pseudoduganella</taxon>
    </lineage>
</organism>
<dbReference type="AlphaFoldDB" id="A0A6I3XR28"/>
<dbReference type="Proteomes" id="UP000431684">
    <property type="component" value="Unassembled WGS sequence"/>
</dbReference>
<evidence type="ECO:0000313" key="2">
    <source>
        <dbReference type="EMBL" id="MUI14988.1"/>
    </source>
</evidence>
<sequence>MQRLFQRRQPTTANMPPAEPASSMRACPRAHGADADAIRDAMRRPDGC</sequence>